<organism evidence="5 6">
    <name type="scientific">Chitinophaga silvatica</name>
    <dbReference type="NCBI Taxonomy" id="2282649"/>
    <lineage>
        <taxon>Bacteria</taxon>
        <taxon>Pseudomonadati</taxon>
        <taxon>Bacteroidota</taxon>
        <taxon>Chitinophagia</taxon>
        <taxon>Chitinophagales</taxon>
        <taxon>Chitinophagaceae</taxon>
        <taxon>Chitinophaga</taxon>
    </lineage>
</organism>
<keyword evidence="3" id="KW-0813">Transport</keyword>
<keyword evidence="1" id="KW-0732">Signal</keyword>
<dbReference type="SMART" id="SM01419">
    <property type="entry name" value="Thiol-ester_cl"/>
    <property type="match status" value="1"/>
</dbReference>
<accession>A0A3E1Y4A0</accession>
<dbReference type="GO" id="GO:0009279">
    <property type="term" value="C:cell outer membrane"/>
    <property type="evidence" value="ECO:0007669"/>
    <property type="project" value="UniProtKB-SubCell"/>
</dbReference>
<evidence type="ECO:0000259" key="4">
    <source>
        <dbReference type="SMART" id="SM01360"/>
    </source>
</evidence>
<dbReference type="SMART" id="SM01360">
    <property type="entry name" value="A2M"/>
    <property type="match status" value="1"/>
</dbReference>
<dbReference type="InterPro" id="IPR050473">
    <property type="entry name" value="A2M/Complement_sys"/>
</dbReference>
<dbReference type="InterPro" id="IPR047565">
    <property type="entry name" value="Alpha-macroglob_thiol-ester_cl"/>
</dbReference>
<dbReference type="InterPro" id="IPR012910">
    <property type="entry name" value="Plug_dom"/>
</dbReference>
<keyword evidence="3" id="KW-0812">Transmembrane</keyword>
<protein>
    <recommendedName>
        <fullName evidence="4">Alpha-2-macroglobulin domain-containing protein</fullName>
    </recommendedName>
</protein>
<gene>
    <name evidence="5" type="ORF">DVR12_22965</name>
</gene>
<evidence type="ECO:0000256" key="2">
    <source>
        <dbReference type="ARBA" id="ARBA00022966"/>
    </source>
</evidence>
<evidence type="ECO:0000256" key="1">
    <source>
        <dbReference type="ARBA" id="ARBA00022729"/>
    </source>
</evidence>
<proteinExistence type="inferred from homology"/>
<dbReference type="NCBIfam" id="TIGR04057">
    <property type="entry name" value="SusC_RagA_signa"/>
    <property type="match status" value="1"/>
</dbReference>
<feature type="domain" description="Alpha-2-macroglobulin" evidence="4">
    <location>
        <begin position="837"/>
        <end position="927"/>
    </location>
</feature>
<dbReference type="Gene3D" id="2.60.40.1930">
    <property type="match status" value="1"/>
</dbReference>
<evidence type="ECO:0000313" key="5">
    <source>
        <dbReference type="EMBL" id="RFS19499.1"/>
    </source>
</evidence>
<keyword evidence="3" id="KW-0472">Membrane</keyword>
<dbReference type="Gene3D" id="2.60.40.690">
    <property type="entry name" value="Alpha-macroglobulin, receptor-binding domain"/>
    <property type="match status" value="1"/>
</dbReference>
<dbReference type="SUPFAM" id="SSF48239">
    <property type="entry name" value="Terpenoid cyclases/Protein prenyltransferases"/>
    <property type="match status" value="1"/>
</dbReference>
<dbReference type="Gene3D" id="1.50.10.20">
    <property type="match status" value="1"/>
</dbReference>
<name>A0A3E1Y4A0_9BACT</name>
<dbReference type="InterPro" id="IPR037066">
    <property type="entry name" value="Plug_dom_sf"/>
</dbReference>
<comment type="similarity">
    <text evidence="3">Belongs to the TonB-dependent receptor family.</text>
</comment>
<comment type="caution">
    <text evidence="5">The sequence shown here is derived from an EMBL/GenBank/DDBJ whole genome shotgun (WGS) entry which is preliminary data.</text>
</comment>
<dbReference type="InterPro" id="IPR039426">
    <property type="entry name" value="TonB-dep_rcpt-like"/>
</dbReference>
<dbReference type="SUPFAM" id="SSF56935">
    <property type="entry name" value="Porins"/>
    <property type="match status" value="1"/>
</dbReference>
<dbReference type="Pfam" id="PF07715">
    <property type="entry name" value="Plug"/>
    <property type="match status" value="1"/>
</dbReference>
<dbReference type="PANTHER" id="PTHR11412:SF136">
    <property type="entry name" value="CD109 ANTIGEN"/>
    <property type="match status" value="1"/>
</dbReference>
<evidence type="ECO:0000256" key="3">
    <source>
        <dbReference type="PROSITE-ProRule" id="PRU01360"/>
    </source>
</evidence>
<evidence type="ECO:0000313" key="6">
    <source>
        <dbReference type="Proteomes" id="UP000260644"/>
    </source>
</evidence>
<dbReference type="InterPro" id="IPR036595">
    <property type="entry name" value="A-macroglobulin_rcpt-bd_sf"/>
</dbReference>
<dbReference type="Proteomes" id="UP000260644">
    <property type="component" value="Unassembled WGS sequence"/>
</dbReference>
<dbReference type="Pfam" id="PF07678">
    <property type="entry name" value="TED_complement"/>
    <property type="match status" value="1"/>
</dbReference>
<dbReference type="EMBL" id="QPMM01000013">
    <property type="protein sequence ID" value="RFS19499.1"/>
    <property type="molecule type" value="Genomic_DNA"/>
</dbReference>
<dbReference type="PROSITE" id="PS52016">
    <property type="entry name" value="TONB_DEPENDENT_REC_3"/>
    <property type="match status" value="1"/>
</dbReference>
<dbReference type="Pfam" id="PF00207">
    <property type="entry name" value="A2M"/>
    <property type="match status" value="1"/>
</dbReference>
<keyword evidence="3" id="KW-0998">Cell outer membrane</keyword>
<dbReference type="GO" id="GO:0005615">
    <property type="term" value="C:extracellular space"/>
    <property type="evidence" value="ECO:0007669"/>
    <property type="project" value="InterPro"/>
</dbReference>
<comment type="subcellular location">
    <subcellularLocation>
        <location evidence="3">Cell outer membrane</location>
        <topology evidence="3">Multi-pass membrane protein</topology>
    </subcellularLocation>
</comment>
<dbReference type="Gene3D" id="2.170.130.10">
    <property type="entry name" value="TonB-dependent receptor, plug domain"/>
    <property type="match status" value="1"/>
</dbReference>
<dbReference type="InterPro" id="IPR011626">
    <property type="entry name" value="Alpha-macroglobulin_TED"/>
</dbReference>
<dbReference type="InterPro" id="IPR008930">
    <property type="entry name" value="Terpenoid_cyclase/PrenylTrfase"/>
</dbReference>
<keyword evidence="3" id="KW-1134">Transmembrane beta strand</keyword>
<dbReference type="GO" id="GO:0004866">
    <property type="term" value="F:endopeptidase inhibitor activity"/>
    <property type="evidence" value="ECO:0007669"/>
    <property type="project" value="InterPro"/>
</dbReference>
<reference evidence="5 6" key="1">
    <citation type="submission" date="2018-07" db="EMBL/GenBank/DDBJ databases">
        <title>Chitinophaga K2CV101002-2 sp. nov., isolated from a monsoon evergreen broad-leaved forest soil.</title>
        <authorList>
            <person name="Lv Y."/>
        </authorList>
    </citation>
    <scope>NUCLEOTIDE SEQUENCE [LARGE SCALE GENOMIC DNA]</scope>
    <source>
        <strain evidence="5 6">GDMCC 1.1288</strain>
    </source>
</reference>
<keyword evidence="6" id="KW-1185">Reference proteome</keyword>
<dbReference type="CDD" id="cd02891">
    <property type="entry name" value="A2M_like"/>
    <property type="match status" value="1"/>
</dbReference>
<dbReference type="InterPro" id="IPR023997">
    <property type="entry name" value="TonB-dep_OMP_SusC/RagA_CS"/>
</dbReference>
<keyword evidence="2" id="KW-0882">Thioester bond</keyword>
<sequence length="1498" mass="166847">MYPFNFNSMIRHIFLYCCFIFFLIPGAIAQTWNYSFFKEKVYLHTNHVFFQPGDNVYYKIYLVNAQTQQPSIASKVVYVEVLNPSGNVIKKQTYKTDEGYAEGSYEFGVNDVGGIYKLRAYTSLMRNENDSTFFMKELTLQKVISPRILMKLEFPKKGYGAGDEVIASFSVRSLDNKPLAHHLVNYDVAIAGKNYLSKIDSSDVDGKLNLRFNLPQTLITNDGLLNITVKHDGFTESVSRSIPIVLNNIDLQLLPEGGTLVAGLPANIAFKAVNEFGKPADVSGEVINKNGKTVASFISYYGGMGQFNFTPQSNEQYTVKITRPQGISKSYAFPAFSPNGMVMQWQQENTTLKLTIHSTLDQEVSLVGTLKDKEYLRRNLTIKKGTQAFDLDATAFPAGIARFTLQTGKGLPLAERLVFVNQHTTLQVKVTPDKQSYLPREKVRLSVSTTDEHGKPVPSNLSLSVVDDKLWTYADDKQDHILSWLLMSSELNGHIDDPGFYFRSNEPKAKPALDLIMLTQGYRYFDYTADVLKDKTLKFFPDENRVISGIITNKHNVPVKGEVFLINLSNKTKALKLTTKNNGAFYFPNLNWADRYYLIASAVGRKESVSIQLTLNGFGPGINFIDKDKYVVVAKEMPELQKSQLDKWMDNFGKNDKRLEEVVVVGYGVVKKNDLSGSVAVFTAKDILTQSQITDVLQGRVAGVTISTPQQQGAPGTDIRIRGNAGISNNSNPLYVVDGVPTTAPLSEITANDIVSITVLKDAKATSLYGSRAANGVIIIETRYFNEGRIKVALGKHNKYSTLTVPWEQADFSVARRFYAPVYRSLKTQTRTDFRETIYWNPVVETNEAGTAQLEFYNSDATTTFRAIAEGIGWNGKPGRTESTWATENPIQLDAKIPDNLTVGDKAMIPLVIKNNGLDDLILNISLGLPNFLSAGNFQSTCLIPASTSKQVILPVDVVKAGGDNIKITVGDLSVKESVSLPIKAIERGFPIIKTIAGDQSTIQKFRISNMVPGSMNTSVRIFTTLEGQLLDGIENMLREPHGCFEQTSSSTFPNILILKYLKETGKANKEVEEMAMNYIEAGYKRLISYETQVGGFEWFGHTPPHEALTAYGLLEFMEMSQFLNVDKKLLSRTREFLLSRRDGKGKFLLASGGYDRFASVPDVVANIYIVYALSQAGVTAEIEKEYETAFKDAITSDDDYKLAMMALAASNMKRENDYDRLMYALKVHEEKSGLSAKTSVVNSRDNSLMIETKALYAMALCRAKTPNVGRIALIVSNILGAKTYYGYGSTQATVLALEAIVEYAKLRGSMAESKVTLSVDGSVIQPKQRLSFAEGEHIFKADYHTKEGGTPFSLEVAYTSTVPENSEAAVLKLNTKLAESRVRVGETIRMKTTIQNIKNELQPMSIAKLAVPAGLSVQPWQLKELIDKKEIAYYELFDGYLVIYWMGFAPNEIKTLNLDLKADVPGFYQAKASNCYLYYTPEHKFWNQGLSIEVQPR</sequence>
<dbReference type="PANTHER" id="PTHR11412">
    <property type="entry name" value="MACROGLOBULIN / COMPLEMENT"/>
    <property type="match status" value="1"/>
</dbReference>
<dbReference type="InterPro" id="IPR001599">
    <property type="entry name" value="Macroglobln_a2"/>
</dbReference>